<proteinExistence type="predicted"/>
<dbReference type="AlphaFoldDB" id="A0A2M7AQ28"/>
<gene>
    <name evidence="4" type="ORF">COS80_01585</name>
</gene>
<keyword evidence="1" id="KW-0547">Nucleotide-binding</keyword>
<dbReference type="Pfam" id="PF02661">
    <property type="entry name" value="Fic"/>
    <property type="match status" value="1"/>
</dbReference>
<dbReference type="InterPro" id="IPR040198">
    <property type="entry name" value="Fido_containing"/>
</dbReference>
<sequence>MGDIKLTPRQAKILDVLSQTPVTGIKIAEKTKDFYPMSKATLMRELAFLKDQKLIKVQGKGKNIVYTSLQDSFLKYVDLDEYFSENSHTRIKGSKNFNLGVVNKFENAFSSEEKKELDSVSKKLSEQKRKIDPSIFKREIERFTVEFSWKSSKIEGNTYSLLETEILIKQMKEAVGHTKYEAIMILNHKNAIDYILQNPEEFRTLTLEKVVNLHNILTKDLEISSGIRKNKVAITGTEYVPLGKPVDIAIALQKIVEAINKVNFPLTKALIAVLTIAYLQPFVDGNKRTGRTLANAILVAHDLYPLSYRDLNEVEYVKAMLLFYETNNIYHFKQIFINQFNFSVSNYFQQ</sequence>
<dbReference type="InterPro" id="IPR036388">
    <property type="entry name" value="WH-like_DNA-bd_sf"/>
</dbReference>
<dbReference type="PROSITE" id="PS51459">
    <property type="entry name" value="FIDO"/>
    <property type="match status" value="1"/>
</dbReference>
<evidence type="ECO:0000313" key="4">
    <source>
        <dbReference type="EMBL" id="PIU71741.1"/>
    </source>
</evidence>
<protein>
    <submittedName>
        <fullName evidence="4">Cell filamentation protein Fic</fullName>
    </submittedName>
</protein>
<comment type="caution">
    <text evidence="4">The sequence shown here is derived from an EMBL/GenBank/DDBJ whole genome shotgun (WGS) entry which is preliminary data.</text>
</comment>
<dbReference type="Gene3D" id="1.10.10.10">
    <property type="entry name" value="Winged helix-like DNA-binding domain superfamily/Winged helix DNA-binding domain"/>
    <property type="match status" value="1"/>
</dbReference>
<name>A0A2M7AQ28_9BACT</name>
<evidence type="ECO:0000259" key="3">
    <source>
        <dbReference type="PROSITE" id="PS51459"/>
    </source>
</evidence>
<feature type="site" description="Important for autoinhibition of adenylyltransferase activity" evidence="2">
    <location>
        <position position="155"/>
    </location>
</feature>
<dbReference type="Proteomes" id="UP000230972">
    <property type="component" value="Unassembled WGS sequence"/>
</dbReference>
<dbReference type="PANTHER" id="PTHR13504:SF38">
    <property type="entry name" value="FIDO DOMAIN-CONTAINING PROTEIN"/>
    <property type="match status" value="1"/>
</dbReference>
<dbReference type="GO" id="GO:0005524">
    <property type="term" value="F:ATP binding"/>
    <property type="evidence" value="ECO:0007669"/>
    <property type="project" value="UniProtKB-KW"/>
</dbReference>
<keyword evidence="1" id="KW-0067">ATP-binding</keyword>
<dbReference type="InterPro" id="IPR003812">
    <property type="entry name" value="Fido"/>
</dbReference>
<dbReference type="SUPFAM" id="SSF46785">
    <property type="entry name" value="Winged helix' DNA-binding domain"/>
    <property type="match status" value="1"/>
</dbReference>
<accession>A0A2M7AQ28</accession>
<feature type="domain" description="Fido" evidence="3">
    <location>
        <begin position="205"/>
        <end position="338"/>
    </location>
</feature>
<dbReference type="Gene3D" id="1.10.3290.10">
    <property type="entry name" value="Fido-like domain"/>
    <property type="match status" value="1"/>
</dbReference>
<dbReference type="InterPro" id="IPR036390">
    <property type="entry name" value="WH_DNA-bd_sf"/>
</dbReference>
<dbReference type="InterPro" id="IPR036597">
    <property type="entry name" value="Fido-like_dom_sf"/>
</dbReference>
<feature type="binding site" evidence="1">
    <location>
        <begin position="284"/>
        <end position="291"/>
    </location>
    <ligand>
        <name>ATP</name>
        <dbReference type="ChEBI" id="CHEBI:30616"/>
    </ligand>
</feature>
<organism evidence="4 5">
    <name type="scientific">Candidatus Woesebacteria bacterium CG06_land_8_20_14_3_00_39_27</name>
    <dbReference type="NCBI Taxonomy" id="1975057"/>
    <lineage>
        <taxon>Bacteria</taxon>
        <taxon>Candidatus Woeseibacteriota</taxon>
    </lineage>
</organism>
<dbReference type="EMBL" id="PEWC01000035">
    <property type="protein sequence ID" value="PIU71741.1"/>
    <property type="molecule type" value="Genomic_DNA"/>
</dbReference>
<dbReference type="SUPFAM" id="SSF140931">
    <property type="entry name" value="Fic-like"/>
    <property type="match status" value="1"/>
</dbReference>
<reference evidence="5" key="1">
    <citation type="submission" date="2017-09" db="EMBL/GenBank/DDBJ databases">
        <title>Depth-based differentiation of microbial function through sediment-hosted aquifers and enrichment of novel symbionts in the deep terrestrial subsurface.</title>
        <authorList>
            <person name="Probst A.J."/>
            <person name="Ladd B."/>
            <person name="Jarett J.K."/>
            <person name="Geller-Mcgrath D.E."/>
            <person name="Sieber C.M.K."/>
            <person name="Emerson J.B."/>
            <person name="Anantharaman K."/>
            <person name="Thomas B.C."/>
            <person name="Malmstrom R."/>
            <person name="Stieglmeier M."/>
            <person name="Klingl A."/>
            <person name="Woyke T."/>
            <person name="Ryan C.M."/>
            <person name="Banfield J.F."/>
        </authorList>
    </citation>
    <scope>NUCLEOTIDE SEQUENCE [LARGE SCALE GENOMIC DNA]</scope>
</reference>
<evidence type="ECO:0000256" key="1">
    <source>
        <dbReference type="PIRSR" id="PIRSR640198-2"/>
    </source>
</evidence>
<dbReference type="PANTHER" id="PTHR13504">
    <property type="entry name" value="FIDO DOMAIN-CONTAINING PROTEIN DDB_G0283145"/>
    <property type="match status" value="1"/>
</dbReference>
<evidence type="ECO:0000256" key="2">
    <source>
        <dbReference type="PIRSR" id="PIRSR640198-3"/>
    </source>
</evidence>
<evidence type="ECO:0000313" key="5">
    <source>
        <dbReference type="Proteomes" id="UP000230972"/>
    </source>
</evidence>